<organism evidence="6 7">
    <name type="scientific">Mixia osmundae (strain CBS 9802 / IAM 14324 / JCM 22182 / KY 12970)</name>
    <dbReference type="NCBI Taxonomy" id="764103"/>
    <lineage>
        <taxon>Eukaryota</taxon>
        <taxon>Fungi</taxon>
        <taxon>Dikarya</taxon>
        <taxon>Basidiomycota</taxon>
        <taxon>Pucciniomycotina</taxon>
        <taxon>Mixiomycetes</taxon>
        <taxon>Mixiales</taxon>
        <taxon>Mixiaceae</taxon>
        <taxon>Mixia</taxon>
    </lineage>
</organism>
<dbReference type="InterPro" id="IPR016210">
    <property type="entry name" value="NAD-GDH_euk"/>
</dbReference>
<evidence type="ECO:0000313" key="7">
    <source>
        <dbReference type="Proteomes" id="UP000009131"/>
    </source>
</evidence>
<accession>G7DWZ6</accession>
<dbReference type="InterPro" id="IPR006096">
    <property type="entry name" value="Glu/Leu/Phe/Val/Trp_DH_C"/>
</dbReference>
<dbReference type="OrthoDB" id="184415at2759"/>
<name>G7DWZ6_MIXOS</name>
<dbReference type="PANTHER" id="PTHR11606">
    <property type="entry name" value="GLUTAMATE DEHYDROGENASE"/>
    <property type="match status" value="1"/>
</dbReference>
<dbReference type="InterPro" id="IPR055480">
    <property type="entry name" value="NAD-GDH_N"/>
</dbReference>
<dbReference type="InParanoid" id="G7DWZ6"/>
<dbReference type="EC" id="1.4.1.2" evidence="4"/>
<feature type="domain" description="Glutamate/phenylalanine/leucine/valine/L-tryptophan dehydrogenase C-terminal" evidence="5">
    <location>
        <begin position="671"/>
        <end position="934"/>
    </location>
</feature>
<dbReference type="Pfam" id="PF00208">
    <property type="entry name" value="ELFV_dehydrog"/>
    <property type="match status" value="1"/>
</dbReference>
<evidence type="ECO:0000256" key="2">
    <source>
        <dbReference type="ARBA" id="ARBA00023002"/>
    </source>
</evidence>
<dbReference type="EMBL" id="BABT02000054">
    <property type="protein sequence ID" value="GAA95093.1"/>
    <property type="molecule type" value="Genomic_DNA"/>
</dbReference>
<dbReference type="SUPFAM" id="SSF53223">
    <property type="entry name" value="Aminoacid dehydrogenase-like, N-terminal domain"/>
    <property type="match status" value="1"/>
</dbReference>
<dbReference type="GO" id="GO:0005739">
    <property type="term" value="C:mitochondrion"/>
    <property type="evidence" value="ECO:0007669"/>
    <property type="project" value="UniProtKB-UniRule"/>
</dbReference>
<dbReference type="SUPFAM" id="SSF51735">
    <property type="entry name" value="NAD(P)-binding Rossmann-fold domains"/>
    <property type="match status" value="1"/>
</dbReference>
<protein>
    <recommendedName>
        <fullName evidence="4">NAD-specific glutamate dehydrogenase</fullName>
        <ecNumber evidence="4">1.4.1.2</ecNumber>
    </recommendedName>
</protein>
<reference evidence="6 7" key="1">
    <citation type="journal article" date="2011" name="J. Gen. Appl. Microbiol.">
        <title>Draft genome sequencing of the enigmatic basidiomycete Mixia osmundae.</title>
        <authorList>
            <person name="Nishida H."/>
            <person name="Nagatsuka Y."/>
            <person name="Sugiyama J."/>
        </authorList>
    </citation>
    <scope>NUCLEOTIDE SEQUENCE [LARGE SCALE GENOMIC DNA]</scope>
    <source>
        <strain evidence="7">CBS 9802 / IAM 14324 / JCM 22182 / KY 12970</strain>
    </source>
</reference>
<dbReference type="AlphaFoldDB" id="G7DWZ6"/>
<dbReference type="OMA" id="DEYGMTS"/>
<dbReference type="SMART" id="SM00839">
    <property type="entry name" value="ELFV_dehydrog"/>
    <property type="match status" value="1"/>
</dbReference>
<evidence type="ECO:0000256" key="4">
    <source>
        <dbReference type="PIRNR" id="PIRNR000184"/>
    </source>
</evidence>
<evidence type="ECO:0000256" key="3">
    <source>
        <dbReference type="ARBA" id="ARBA00023027"/>
    </source>
</evidence>
<dbReference type="PIRSF" id="PIRSF000184">
    <property type="entry name" value="GDH_NAD"/>
    <property type="match status" value="1"/>
</dbReference>
<dbReference type="STRING" id="764103.G7DWZ6"/>
<dbReference type="HOGENOM" id="CLU_005220_0_0_1"/>
<comment type="function">
    <text evidence="4">NAD(+)-dependent glutamate dehydrogenase which degrades glutamate to ammonia and alpha-ketoglutarate.</text>
</comment>
<evidence type="ECO:0000259" key="5">
    <source>
        <dbReference type="SMART" id="SM00839"/>
    </source>
</evidence>
<evidence type="ECO:0000256" key="1">
    <source>
        <dbReference type="ARBA" id="ARBA00006382"/>
    </source>
</evidence>
<comment type="caution">
    <text evidence="6">The sequence shown here is derived from an EMBL/GenBank/DDBJ whole genome shotgun (WGS) entry which is preliminary data.</text>
</comment>
<comment type="similarity">
    <text evidence="1 4">Belongs to the Glu/Leu/Phe/Val dehydrogenases family.</text>
</comment>
<proteinExistence type="inferred from homology"/>
<keyword evidence="2 4" id="KW-0560">Oxidoreductase</keyword>
<dbReference type="InterPro" id="IPR036291">
    <property type="entry name" value="NAD(P)-bd_dom_sf"/>
</dbReference>
<sequence length="1034" mass="115846">MSTSATASASMNGMPAMTIKPSLSPGLNHLSVPGTPHRVVSNSSGYHQSVFKAADKKLQATRVEELVREKGFIPEALVHSEVSWYTQDLGIDDAYFKTESVETIASHIISLYGSKILAYARGDGTLDINLEKIHDDGAVFIHTSNPGVSDPHGPLIEQRIDEKYLDVSTPKEAYRLETYRSAGHVSSSISQQLRCYFLARCNFVEPNPDAEETDITKLGDRAFLETVSENTLEIYQEVMLATLERTGPVVEAFDVENSQEKRLVIGYRMGSTSHFFSAISDLYHWYGIYSSRKYVEHFSNGVSIVSLYLNPLRGPPINQAILQITREISLIFCLPSNPFFVAGSGHAVQESSYAYAAAVFCQHFLNRLGPSFLNLKNQLDENDPTQANILADIRKRLREQTFTRQSIRDSIEAYPELVRLLYVNFAMTHYISGRSQLMPTLSYQRIQTNAALNDEELYTRIKKTTQNAHDFEVFESMLSFNKSILKTNFYQPTKVSLSFRLDPAFLPEAEYPTRPYGLILVVGPDFRGFHVRFSDVARGGIRIIRSRDRETFSVNQRNLFDENYALALTQHLKNKDIPEGGSKGTILPDLGADPRAVFEKYIDSILDLLIPGNSPGVKEQIVDLYQKEEILFFGPDENTAGFMDWACLHARERGYGTWKSITTGKSSLLGGVAHDIFGMTSLSVRQYVIGIYQQLGLREEEITKMQTGGPDGDLGSNEILLSKDKTIAIIDGSGVLHDPSGLNREELTRLAKERKMVTHFDRSLLSSEGYLVLVEDQDFTLPSGEIVNDGTSFRNSAHLRYKADIFVPCGGRPESINMGNIKQLFDADGKPNFKYVVEGANLFISPQARLALEKRGVVVFKDASANKGGVTSSSLEVLSGLGLDDQEFLELMTNNGHEGFSEFYRNYVQEIQKIISYNAAQEFNCIWKDHAISKKPRPNITDELSRAIVQLQADLEQSNLWDDLGVRRAVISRAVPKTLLKQVGLDKLISRLPPTYLRSLFADFVASHYVYEYGLQSSLVAFYSFVSKFKEAQA</sequence>
<gene>
    <name evidence="6" type="primary">Mo01748</name>
    <name evidence="6" type="ORF">E5Q_01748</name>
</gene>
<dbReference type="GO" id="GO:0006538">
    <property type="term" value="P:L-glutamate catabolic process"/>
    <property type="evidence" value="ECO:0007669"/>
    <property type="project" value="UniProtKB-UniRule"/>
</dbReference>
<dbReference type="InterPro" id="IPR046346">
    <property type="entry name" value="Aminoacid_DH-like_N_sf"/>
</dbReference>
<dbReference type="RefSeq" id="XP_014566667.1">
    <property type="nucleotide sequence ID" value="XM_014711181.1"/>
</dbReference>
<dbReference type="InterPro" id="IPR056365">
    <property type="entry name" value="NAD-GDH_2nd"/>
</dbReference>
<dbReference type="PANTHER" id="PTHR11606:SF24">
    <property type="entry name" value="NAD-SPECIFIC GLUTAMATE DEHYDROGENASE"/>
    <property type="match status" value="1"/>
</dbReference>
<keyword evidence="3 4" id="KW-0520">NAD</keyword>
<dbReference type="Gene3D" id="3.40.50.720">
    <property type="entry name" value="NAD(P)-binding Rossmann-like Domain"/>
    <property type="match status" value="1"/>
</dbReference>
<dbReference type="Pfam" id="PF23147">
    <property type="entry name" value="GDH2_N"/>
    <property type="match status" value="1"/>
</dbReference>
<comment type="catalytic activity">
    <reaction evidence="4">
        <text>L-glutamate + NAD(+) + H2O = 2-oxoglutarate + NH4(+) + NADH + H(+)</text>
        <dbReference type="Rhea" id="RHEA:15133"/>
        <dbReference type="ChEBI" id="CHEBI:15377"/>
        <dbReference type="ChEBI" id="CHEBI:15378"/>
        <dbReference type="ChEBI" id="CHEBI:16810"/>
        <dbReference type="ChEBI" id="CHEBI:28938"/>
        <dbReference type="ChEBI" id="CHEBI:29985"/>
        <dbReference type="ChEBI" id="CHEBI:57540"/>
        <dbReference type="ChEBI" id="CHEBI:57945"/>
        <dbReference type="EC" id="1.4.1.2"/>
    </reaction>
</comment>
<keyword evidence="7" id="KW-1185">Reference proteome</keyword>
<evidence type="ECO:0000313" key="6">
    <source>
        <dbReference type="EMBL" id="GAA95093.1"/>
    </source>
</evidence>
<dbReference type="FunCoup" id="G7DWZ6">
    <property type="interactions" value="154"/>
</dbReference>
<dbReference type="GO" id="GO:0004352">
    <property type="term" value="F:glutamate dehydrogenase (NAD+) activity"/>
    <property type="evidence" value="ECO:0007669"/>
    <property type="project" value="UniProtKB-UniRule"/>
</dbReference>
<dbReference type="Proteomes" id="UP000009131">
    <property type="component" value="Unassembled WGS sequence"/>
</dbReference>
<reference evidence="6 7" key="2">
    <citation type="journal article" date="2012" name="Open Biol.">
        <title>Characteristics of nucleosomes and linker DNA regions on the genome of the basidiomycete Mixia osmundae revealed by mono- and dinucleosome mapping.</title>
        <authorList>
            <person name="Nishida H."/>
            <person name="Kondo S."/>
            <person name="Matsumoto T."/>
            <person name="Suzuki Y."/>
            <person name="Yoshikawa H."/>
            <person name="Taylor T.D."/>
            <person name="Sugiyama J."/>
        </authorList>
    </citation>
    <scope>NUCLEOTIDE SEQUENCE [LARGE SCALE GENOMIC DNA]</scope>
    <source>
        <strain evidence="7">CBS 9802 / IAM 14324 / JCM 22182 / KY 12970</strain>
    </source>
</reference>
<dbReference type="eggNOG" id="KOG2250">
    <property type="taxonomic scope" value="Eukaryota"/>
</dbReference>
<dbReference type="Pfam" id="PF23152">
    <property type="entry name" value="GDH_2nd"/>
    <property type="match status" value="1"/>
</dbReference>